<evidence type="ECO:0000313" key="2">
    <source>
        <dbReference type="EMBL" id="KAF4697170.1"/>
    </source>
</evidence>
<reference evidence="2 3" key="1">
    <citation type="submission" date="2020-04" db="EMBL/GenBank/DDBJ databases">
        <title>Perkinsus olseni comparative genomics.</title>
        <authorList>
            <person name="Bogema D.R."/>
        </authorList>
    </citation>
    <scope>NUCLEOTIDE SEQUENCE [LARGE SCALE GENOMIC DNA]</scope>
    <source>
        <strain evidence="2">00978-12</strain>
    </source>
</reference>
<evidence type="ECO:0000313" key="3">
    <source>
        <dbReference type="Proteomes" id="UP000541610"/>
    </source>
</evidence>
<evidence type="ECO:0000256" key="1">
    <source>
        <dbReference type="SAM" id="MobiDB-lite"/>
    </source>
</evidence>
<dbReference type="EMBL" id="JABANP010000005">
    <property type="protein sequence ID" value="KAF4697170.1"/>
    <property type="molecule type" value="Genomic_DNA"/>
</dbReference>
<sequence>MDTVDSLSSPRSVRADRNGNEIIAHSKDHSISFADEIPDNHGSPQSLETVIPVECYKDLNRTLSFEPRDTEFPQKKQSCLGGFKEFLHLLFSARGVRVACLYLTIMKDPLVNRKLEKTCPSVGILKHSVDDNLVDEGSVEYRSLGSASTLDSLFFDDPSDEGSFQDCDTGRHVRFPDECPGSTLPLESVHMVPSVKDFTYASTYRPQKYIDPSCGSTCLTALGLLLDCFSGTMDSRPSKIPKSALN</sequence>
<feature type="region of interest" description="Disordered" evidence="1">
    <location>
        <begin position="1"/>
        <end position="20"/>
    </location>
</feature>
<dbReference type="AlphaFoldDB" id="A0A7J6PNJ6"/>
<protein>
    <submittedName>
        <fullName evidence="2">Uncharacterized protein</fullName>
    </submittedName>
</protein>
<dbReference type="Proteomes" id="UP000541610">
    <property type="component" value="Unassembled WGS sequence"/>
</dbReference>
<name>A0A7J6PNJ6_PEROL</name>
<organism evidence="2 3">
    <name type="scientific">Perkinsus olseni</name>
    <name type="common">Perkinsus atlanticus</name>
    <dbReference type="NCBI Taxonomy" id="32597"/>
    <lineage>
        <taxon>Eukaryota</taxon>
        <taxon>Sar</taxon>
        <taxon>Alveolata</taxon>
        <taxon>Perkinsozoa</taxon>
        <taxon>Perkinsea</taxon>
        <taxon>Perkinsida</taxon>
        <taxon>Perkinsidae</taxon>
        <taxon>Perkinsus</taxon>
    </lineage>
</organism>
<feature type="compositionally biased region" description="Polar residues" evidence="1">
    <location>
        <begin position="1"/>
        <end position="11"/>
    </location>
</feature>
<gene>
    <name evidence="2" type="ORF">FOZ60_011843</name>
</gene>
<accession>A0A7J6PNJ6</accession>
<proteinExistence type="predicted"/>
<comment type="caution">
    <text evidence="2">The sequence shown here is derived from an EMBL/GenBank/DDBJ whole genome shotgun (WGS) entry which is preliminary data.</text>
</comment>
<dbReference type="OrthoDB" id="434796at2759"/>